<keyword evidence="2" id="KW-1185">Reference proteome</keyword>
<accession>A0ABX2CBG2</accession>
<dbReference type="EMBL" id="JABFDN010000001">
    <property type="protein sequence ID" value="NPU64584.1"/>
    <property type="molecule type" value="Genomic_DNA"/>
</dbReference>
<gene>
    <name evidence="1" type="ORF">HL667_06200</name>
</gene>
<dbReference type="RefSeq" id="WP_172109619.1">
    <property type="nucleotide sequence ID" value="NZ_JABFDN010000001.1"/>
</dbReference>
<protein>
    <submittedName>
        <fullName evidence="1">Uncharacterized protein</fullName>
    </submittedName>
</protein>
<reference evidence="1" key="1">
    <citation type="submission" date="2020-05" db="EMBL/GenBank/DDBJ databases">
        <title>Nod-independent and nitrogen-fixing Bradyrhizobium aeschynomene sp. nov. isolated from nodules of Aeschynomene indica.</title>
        <authorList>
            <person name="Zhang Z."/>
        </authorList>
    </citation>
    <scope>NUCLEOTIDE SEQUENCE</scope>
    <source>
        <strain evidence="1">83012</strain>
    </source>
</reference>
<evidence type="ECO:0000313" key="1">
    <source>
        <dbReference type="EMBL" id="NPU64584.1"/>
    </source>
</evidence>
<dbReference type="Proteomes" id="UP000886476">
    <property type="component" value="Unassembled WGS sequence"/>
</dbReference>
<name>A0ABX2CBG2_9BRAD</name>
<sequence length="70" mass="8087">MNDPESMVERVKHGARETTTHLITVDDLIVYRADGDGMVIEFVRWSRDRKPVEGYRITLCPEDAARIRKA</sequence>
<proteinExistence type="predicted"/>
<evidence type="ECO:0000313" key="2">
    <source>
        <dbReference type="Proteomes" id="UP000886476"/>
    </source>
</evidence>
<organism evidence="1 2">
    <name type="scientific">Bradyrhizobium aeschynomenes</name>
    <dbReference type="NCBI Taxonomy" id="2734909"/>
    <lineage>
        <taxon>Bacteria</taxon>
        <taxon>Pseudomonadati</taxon>
        <taxon>Pseudomonadota</taxon>
        <taxon>Alphaproteobacteria</taxon>
        <taxon>Hyphomicrobiales</taxon>
        <taxon>Nitrobacteraceae</taxon>
        <taxon>Bradyrhizobium</taxon>
    </lineage>
</organism>
<comment type="caution">
    <text evidence="1">The sequence shown here is derived from an EMBL/GenBank/DDBJ whole genome shotgun (WGS) entry which is preliminary data.</text>
</comment>